<feature type="compositionally biased region" description="Basic and acidic residues" evidence="3">
    <location>
        <begin position="180"/>
        <end position="189"/>
    </location>
</feature>
<dbReference type="InterPro" id="IPR036638">
    <property type="entry name" value="HLH_DNA-bd_sf"/>
</dbReference>
<dbReference type="GO" id="GO:0003677">
    <property type="term" value="F:DNA binding"/>
    <property type="evidence" value="ECO:0007669"/>
    <property type="project" value="UniProtKB-KW"/>
</dbReference>
<feature type="compositionally biased region" description="Acidic residues" evidence="3">
    <location>
        <begin position="56"/>
        <end position="66"/>
    </location>
</feature>
<feature type="compositionally biased region" description="Polar residues" evidence="3">
    <location>
        <begin position="114"/>
        <end position="129"/>
    </location>
</feature>
<dbReference type="Pfam" id="PF00010">
    <property type="entry name" value="HLH"/>
    <property type="match status" value="1"/>
</dbReference>
<proteinExistence type="predicted"/>
<dbReference type="InterPro" id="IPR047206">
    <property type="entry name" value="bHLHzip_scCBP1-like"/>
</dbReference>
<feature type="region of interest" description="Disordered" evidence="3">
    <location>
        <begin position="1"/>
        <end position="26"/>
    </location>
</feature>
<evidence type="ECO:0000256" key="1">
    <source>
        <dbReference type="ARBA" id="ARBA00023125"/>
    </source>
</evidence>
<sequence length="292" mass="32023">MATLTSKRKRDDHDLGGMRAPPTMHNDYHNYMQADPNQVHFADMLAQHAADNPGTVEDENNGEDDPARDPSGQQGGLQASDTAAAAMAQYHNMTIPVPTEQTFMAQNPEIPQDRQGSTSGEAAGRTSNFGEFDPSGGRRDTDKEQEGDESPTSASRLNATPGGSKPSVGSDEWHKVRRDNHKEVERRRRETINEGINELAKIVPGCEKNKGSILARAVQFITQLKENETQNIEKWTLEKLLTEQAIAELSSTCDRLKADCLRARKEVEIWKKRGAEGGDAGEGDDAKADVEG</sequence>
<dbReference type="GO" id="GO:0046983">
    <property type="term" value="F:protein dimerization activity"/>
    <property type="evidence" value="ECO:0007669"/>
    <property type="project" value="InterPro"/>
</dbReference>
<dbReference type="PROSITE" id="PS50888">
    <property type="entry name" value="BHLH"/>
    <property type="match status" value="1"/>
</dbReference>
<dbReference type="PANTHER" id="PTHR47787">
    <property type="entry name" value="CENTROMERE-BINDING PROTEIN 1"/>
    <property type="match status" value="1"/>
</dbReference>
<dbReference type="GO" id="GO:0003700">
    <property type="term" value="F:DNA-binding transcription factor activity"/>
    <property type="evidence" value="ECO:0007669"/>
    <property type="project" value="InterPro"/>
</dbReference>
<comment type="caution">
    <text evidence="5">The sequence shown here is derived from an EMBL/GenBank/DDBJ whole genome shotgun (WGS) entry which is preliminary data.</text>
</comment>
<dbReference type="Proteomes" id="UP001310890">
    <property type="component" value="Unassembled WGS sequence"/>
</dbReference>
<keyword evidence="2" id="KW-0539">Nucleus</keyword>
<feature type="domain" description="BHLH" evidence="4">
    <location>
        <begin position="176"/>
        <end position="224"/>
    </location>
</feature>
<protein>
    <recommendedName>
        <fullName evidence="4">BHLH domain-containing protein</fullName>
    </recommendedName>
</protein>
<dbReference type="Gene3D" id="4.10.280.10">
    <property type="entry name" value="Helix-loop-helix DNA-binding domain"/>
    <property type="match status" value="1"/>
</dbReference>
<accession>A0AAN7TAI6</accession>
<evidence type="ECO:0000259" key="4">
    <source>
        <dbReference type="PROSITE" id="PS50888"/>
    </source>
</evidence>
<evidence type="ECO:0000256" key="2">
    <source>
        <dbReference type="ARBA" id="ARBA00023242"/>
    </source>
</evidence>
<organism evidence="5 6">
    <name type="scientific">Meristemomyces frigidus</name>
    <dbReference type="NCBI Taxonomy" id="1508187"/>
    <lineage>
        <taxon>Eukaryota</taxon>
        <taxon>Fungi</taxon>
        <taxon>Dikarya</taxon>
        <taxon>Ascomycota</taxon>
        <taxon>Pezizomycotina</taxon>
        <taxon>Dothideomycetes</taxon>
        <taxon>Dothideomycetidae</taxon>
        <taxon>Mycosphaerellales</taxon>
        <taxon>Teratosphaeriaceae</taxon>
        <taxon>Meristemomyces</taxon>
    </lineage>
</organism>
<feature type="region of interest" description="Disordered" evidence="3">
    <location>
        <begin position="109"/>
        <end position="189"/>
    </location>
</feature>
<dbReference type="AlphaFoldDB" id="A0AAN7TAI6"/>
<evidence type="ECO:0000313" key="6">
    <source>
        <dbReference type="Proteomes" id="UP001310890"/>
    </source>
</evidence>
<dbReference type="SUPFAM" id="SSF47459">
    <property type="entry name" value="HLH, helix-loop-helix DNA-binding domain"/>
    <property type="match status" value="1"/>
</dbReference>
<feature type="region of interest" description="Disordered" evidence="3">
    <location>
        <begin position="45"/>
        <end position="85"/>
    </location>
</feature>
<dbReference type="CDD" id="cd11398">
    <property type="entry name" value="bHLHzip_scCBP1"/>
    <property type="match status" value="1"/>
</dbReference>
<dbReference type="SMART" id="SM00353">
    <property type="entry name" value="HLH"/>
    <property type="match status" value="1"/>
</dbReference>
<feature type="region of interest" description="Disordered" evidence="3">
    <location>
        <begin position="272"/>
        <end position="292"/>
    </location>
</feature>
<reference evidence="5" key="1">
    <citation type="submission" date="2023-08" db="EMBL/GenBank/DDBJ databases">
        <title>Black Yeasts Isolated from many extreme environments.</title>
        <authorList>
            <person name="Coleine C."/>
            <person name="Stajich J.E."/>
            <person name="Selbmann L."/>
        </authorList>
    </citation>
    <scope>NUCLEOTIDE SEQUENCE</scope>
    <source>
        <strain evidence="5">CCFEE 5401</strain>
    </source>
</reference>
<dbReference type="GO" id="GO:0005634">
    <property type="term" value="C:nucleus"/>
    <property type="evidence" value="ECO:0007669"/>
    <property type="project" value="TreeGrafter"/>
</dbReference>
<evidence type="ECO:0000313" key="5">
    <source>
        <dbReference type="EMBL" id="KAK5108087.1"/>
    </source>
</evidence>
<evidence type="ECO:0000256" key="3">
    <source>
        <dbReference type="SAM" id="MobiDB-lite"/>
    </source>
</evidence>
<dbReference type="PANTHER" id="PTHR47787:SF1">
    <property type="entry name" value="CENTROMERE-BINDING PROTEIN 1"/>
    <property type="match status" value="1"/>
</dbReference>
<keyword evidence="1" id="KW-0238">DNA-binding</keyword>
<gene>
    <name evidence="5" type="ORF">LTR62_008804</name>
</gene>
<name>A0AAN7TAI6_9PEZI</name>
<dbReference type="EMBL" id="JAVRRL010000096">
    <property type="protein sequence ID" value="KAK5108087.1"/>
    <property type="molecule type" value="Genomic_DNA"/>
</dbReference>
<dbReference type="InterPro" id="IPR011598">
    <property type="entry name" value="bHLH_dom"/>
</dbReference>